<dbReference type="PANTHER" id="PTHR38471">
    <property type="entry name" value="FOUR HELIX BUNDLE PROTEIN"/>
    <property type="match status" value="1"/>
</dbReference>
<dbReference type="InterPro" id="IPR036583">
    <property type="entry name" value="23S_rRNA_IVS_sf"/>
</dbReference>
<dbReference type="SUPFAM" id="SSF158446">
    <property type="entry name" value="IVS-encoded protein-like"/>
    <property type="match status" value="1"/>
</dbReference>
<accession>X1N052</accession>
<proteinExistence type="predicted"/>
<dbReference type="AlphaFoldDB" id="X1N052"/>
<feature type="non-terminal residue" evidence="1">
    <location>
        <position position="79"/>
    </location>
</feature>
<dbReference type="Gene3D" id="1.20.1440.60">
    <property type="entry name" value="23S rRNA-intervening sequence"/>
    <property type="match status" value="1"/>
</dbReference>
<dbReference type="CDD" id="cd16377">
    <property type="entry name" value="23S_rRNA_IVP_like"/>
    <property type="match status" value="1"/>
</dbReference>
<evidence type="ECO:0008006" key="2">
    <source>
        <dbReference type="Google" id="ProtNLM"/>
    </source>
</evidence>
<dbReference type="InterPro" id="IPR012657">
    <property type="entry name" value="23S_rRNA-intervening_sequence"/>
</dbReference>
<sequence>MSTIKSFEELEVWQRARKFVLKIYNLTKSFSKDELYGLTYQIRRAAVSIGSNISEGFDRRSDKEFSNFLAIARGSIAEV</sequence>
<gene>
    <name evidence="1" type="ORF">S06H3_40425</name>
</gene>
<dbReference type="Pfam" id="PF05635">
    <property type="entry name" value="23S_rRNA_IVP"/>
    <property type="match status" value="1"/>
</dbReference>
<evidence type="ECO:0000313" key="1">
    <source>
        <dbReference type="EMBL" id="GAI37402.1"/>
    </source>
</evidence>
<protein>
    <recommendedName>
        <fullName evidence="2">Four helix bundle protein</fullName>
    </recommendedName>
</protein>
<dbReference type="PANTHER" id="PTHR38471:SF2">
    <property type="entry name" value="FOUR HELIX BUNDLE PROTEIN"/>
    <property type="match status" value="1"/>
</dbReference>
<dbReference type="EMBL" id="BARV01024814">
    <property type="protein sequence ID" value="GAI37402.1"/>
    <property type="molecule type" value="Genomic_DNA"/>
</dbReference>
<reference evidence="1" key="1">
    <citation type="journal article" date="2014" name="Front. Microbiol.">
        <title>High frequency of phylogenetically diverse reductive dehalogenase-homologous genes in deep subseafloor sedimentary metagenomes.</title>
        <authorList>
            <person name="Kawai M."/>
            <person name="Futagami T."/>
            <person name="Toyoda A."/>
            <person name="Takaki Y."/>
            <person name="Nishi S."/>
            <person name="Hori S."/>
            <person name="Arai W."/>
            <person name="Tsubouchi T."/>
            <person name="Morono Y."/>
            <person name="Uchiyama I."/>
            <person name="Ito T."/>
            <person name="Fujiyama A."/>
            <person name="Inagaki F."/>
            <person name="Takami H."/>
        </authorList>
    </citation>
    <scope>NUCLEOTIDE SEQUENCE</scope>
    <source>
        <strain evidence="1">Expedition CK06-06</strain>
    </source>
</reference>
<organism evidence="1">
    <name type="scientific">marine sediment metagenome</name>
    <dbReference type="NCBI Taxonomy" id="412755"/>
    <lineage>
        <taxon>unclassified sequences</taxon>
        <taxon>metagenomes</taxon>
        <taxon>ecological metagenomes</taxon>
    </lineage>
</organism>
<comment type="caution">
    <text evidence="1">The sequence shown here is derived from an EMBL/GenBank/DDBJ whole genome shotgun (WGS) entry which is preliminary data.</text>
</comment>
<name>X1N052_9ZZZZ</name>
<dbReference type="NCBIfam" id="TIGR02436">
    <property type="entry name" value="four helix bundle protein"/>
    <property type="match status" value="1"/>
</dbReference>